<sequence length="175" mass="19110">MAKRKSERVSLRDYQQGVMQRLQSATTVAQVDVRLGLQIGNDHWLVDLGDVSEVMPVPMIAGVPLAHSWFKGVANIRGNLVSVVDLPAFFGQSHQGFTQLARLVLLPSRHLPHASVLVNKMLGLKHLSDLEALPLDASAAAWEGGRYKDATGQVWRVLDVVKLVNEAAFLQTGIA</sequence>
<feature type="domain" description="CheW-like" evidence="1">
    <location>
        <begin position="31"/>
        <end position="169"/>
    </location>
</feature>
<accession>A0A6M8SSU1</accession>
<evidence type="ECO:0000313" key="3">
    <source>
        <dbReference type="Proteomes" id="UP000504844"/>
    </source>
</evidence>
<dbReference type="Gene3D" id="2.30.30.40">
    <property type="entry name" value="SH3 Domains"/>
    <property type="match status" value="1"/>
</dbReference>
<organism evidence="2 3">
    <name type="scientific">Deefgea piscis</name>
    <dbReference type="NCBI Taxonomy" id="2739061"/>
    <lineage>
        <taxon>Bacteria</taxon>
        <taxon>Pseudomonadati</taxon>
        <taxon>Pseudomonadota</taxon>
        <taxon>Betaproteobacteria</taxon>
        <taxon>Neisseriales</taxon>
        <taxon>Chitinibacteraceae</taxon>
        <taxon>Deefgea</taxon>
    </lineage>
</organism>
<dbReference type="EMBL" id="CP054143">
    <property type="protein sequence ID" value="QKJ66416.1"/>
    <property type="molecule type" value="Genomic_DNA"/>
</dbReference>
<dbReference type="GO" id="GO:0007165">
    <property type="term" value="P:signal transduction"/>
    <property type="evidence" value="ECO:0007669"/>
    <property type="project" value="InterPro"/>
</dbReference>
<dbReference type="Pfam" id="PF01584">
    <property type="entry name" value="CheW"/>
    <property type="match status" value="1"/>
</dbReference>
<dbReference type="SMART" id="SM00260">
    <property type="entry name" value="CheW"/>
    <property type="match status" value="1"/>
</dbReference>
<gene>
    <name evidence="2" type="ORF">HQN60_06735</name>
</gene>
<dbReference type="AlphaFoldDB" id="A0A6M8SSU1"/>
<reference evidence="2 3" key="1">
    <citation type="submission" date="2020-05" db="EMBL/GenBank/DDBJ databases">
        <title>Complete genome sequence of Deefgea sp. D17.</title>
        <authorList>
            <person name="Bae J.-W."/>
            <person name="Han J.E."/>
        </authorList>
    </citation>
    <scope>NUCLEOTIDE SEQUENCE [LARGE SCALE GENOMIC DNA]</scope>
    <source>
        <strain evidence="2 3">D17</strain>
    </source>
</reference>
<dbReference type="Gene3D" id="2.40.50.180">
    <property type="entry name" value="CheA-289, Domain 4"/>
    <property type="match status" value="1"/>
</dbReference>
<dbReference type="SUPFAM" id="SSF50341">
    <property type="entry name" value="CheW-like"/>
    <property type="match status" value="1"/>
</dbReference>
<dbReference type="KEGG" id="dee:HQN60_06735"/>
<dbReference type="PROSITE" id="PS50851">
    <property type="entry name" value="CHEW"/>
    <property type="match status" value="1"/>
</dbReference>
<dbReference type="GO" id="GO:0006935">
    <property type="term" value="P:chemotaxis"/>
    <property type="evidence" value="ECO:0007669"/>
    <property type="project" value="InterPro"/>
</dbReference>
<dbReference type="InterPro" id="IPR036061">
    <property type="entry name" value="CheW-like_dom_sf"/>
</dbReference>
<protein>
    <submittedName>
        <fullName evidence="2">Chemotaxis protein CheW</fullName>
    </submittedName>
</protein>
<keyword evidence="3" id="KW-1185">Reference proteome</keyword>
<name>A0A6M8SSU1_9NEIS</name>
<dbReference type="RefSeq" id="WP_173532920.1">
    <property type="nucleotide sequence ID" value="NZ_CP054143.1"/>
</dbReference>
<dbReference type="Proteomes" id="UP000504844">
    <property type="component" value="Chromosome"/>
</dbReference>
<proteinExistence type="predicted"/>
<evidence type="ECO:0000313" key="2">
    <source>
        <dbReference type="EMBL" id="QKJ66416.1"/>
    </source>
</evidence>
<dbReference type="InterPro" id="IPR002545">
    <property type="entry name" value="CheW-lke_dom"/>
</dbReference>
<evidence type="ECO:0000259" key="1">
    <source>
        <dbReference type="PROSITE" id="PS50851"/>
    </source>
</evidence>